<accession>A0A917M6C0</accession>
<organism evidence="1 2">
    <name type="scientific">Virgibacillus oceani</name>
    <dbReference type="NCBI Taxonomy" id="1479511"/>
    <lineage>
        <taxon>Bacteria</taxon>
        <taxon>Bacillati</taxon>
        <taxon>Bacillota</taxon>
        <taxon>Bacilli</taxon>
        <taxon>Bacillales</taxon>
        <taxon>Bacillaceae</taxon>
        <taxon>Virgibacillus</taxon>
    </lineage>
</organism>
<dbReference type="RefSeq" id="WP_188455898.1">
    <property type="nucleotide sequence ID" value="NZ_BMFR01000011.1"/>
</dbReference>
<dbReference type="SUPFAM" id="SSF57997">
    <property type="entry name" value="Tropomyosin"/>
    <property type="match status" value="1"/>
</dbReference>
<reference evidence="1" key="2">
    <citation type="submission" date="2020-09" db="EMBL/GenBank/DDBJ databases">
        <authorList>
            <person name="Sun Q."/>
            <person name="Zhou Y."/>
        </authorList>
    </citation>
    <scope>NUCLEOTIDE SEQUENCE</scope>
    <source>
        <strain evidence="1">CGMCC 1.12754</strain>
    </source>
</reference>
<dbReference type="EMBL" id="BMFR01000011">
    <property type="protein sequence ID" value="GGG80156.1"/>
    <property type="molecule type" value="Genomic_DNA"/>
</dbReference>
<keyword evidence="2" id="KW-1185">Reference proteome</keyword>
<evidence type="ECO:0000313" key="1">
    <source>
        <dbReference type="EMBL" id="GGG80156.1"/>
    </source>
</evidence>
<comment type="caution">
    <text evidence="1">The sequence shown here is derived from an EMBL/GenBank/DDBJ whole genome shotgun (WGS) entry which is preliminary data.</text>
</comment>
<name>A0A917M6C0_9BACI</name>
<dbReference type="AlphaFoldDB" id="A0A917M6C0"/>
<proteinExistence type="predicted"/>
<dbReference type="Proteomes" id="UP000622860">
    <property type="component" value="Unassembled WGS sequence"/>
</dbReference>
<dbReference type="Gene3D" id="1.20.5.340">
    <property type="match status" value="1"/>
</dbReference>
<protein>
    <recommendedName>
        <fullName evidence="3">t-SNARE coiled-coil homology domain-containing protein</fullName>
    </recommendedName>
</protein>
<reference evidence="1" key="1">
    <citation type="journal article" date="2014" name="Int. J. Syst. Evol. Microbiol.">
        <title>Complete genome sequence of Corynebacterium casei LMG S-19264T (=DSM 44701T), isolated from a smear-ripened cheese.</title>
        <authorList>
            <consortium name="US DOE Joint Genome Institute (JGI-PGF)"/>
            <person name="Walter F."/>
            <person name="Albersmeier A."/>
            <person name="Kalinowski J."/>
            <person name="Ruckert C."/>
        </authorList>
    </citation>
    <scope>NUCLEOTIDE SEQUENCE</scope>
    <source>
        <strain evidence="1">CGMCC 1.12754</strain>
    </source>
</reference>
<gene>
    <name evidence="1" type="ORF">GCM10011398_26950</name>
</gene>
<sequence length="124" mass="14612">MDKEFKESFDKIFDRLDGVDKNIEQMNVRFDGVDKNIEQMNTRFDGIDHNIGEINNRLDKMDGRFDTIENDVKDVKAGQERMQKNIIASLGEYTDRIVSHFDDRTEALNKRTFAVETKIERLHK</sequence>
<evidence type="ECO:0000313" key="2">
    <source>
        <dbReference type="Proteomes" id="UP000622860"/>
    </source>
</evidence>
<evidence type="ECO:0008006" key="3">
    <source>
        <dbReference type="Google" id="ProtNLM"/>
    </source>
</evidence>